<proteinExistence type="predicted"/>
<feature type="non-terminal residue" evidence="2">
    <location>
        <position position="49"/>
    </location>
</feature>
<reference evidence="2" key="1">
    <citation type="submission" date="2020-02" db="EMBL/GenBank/DDBJ databases">
        <authorList>
            <person name="Meier V. D."/>
        </authorList>
    </citation>
    <scope>NUCLEOTIDE SEQUENCE</scope>
    <source>
        <strain evidence="2">AVDCRST_MAG17</strain>
    </source>
</reference>
<name>A0A6J4T8N3_9ACTN</name>
<feature type="non-terminal residue" evidence="2">
    <location>
        <position position="1"/>
    </location>
</feature>
<dbReference type="EMBL" id="CADCVV010000186">
    <property type="protein sequence ID" value="CAA9516086.1"/>
    <property type="molecule type" value="Genomic_DNA"/>
</dbReference>
<evidence type="ECO:0000313" key="2">
    <source>
        <dbReference type="EMBL" id="CAA9516086.1"/>
    </source>
</evidence>
<protein>
    <submittedName>
        <fullName evidence="2">Uncharacterized protein</fullName>
    </submittedName>
</protein>
<feature type="compositionally biased region" description="Basic residues" evidence="1">
    <location>
        <begin position="37"/>
        <end position="49"/>
    </location>
</feature>
<feature type="compositionally biased region" description="Basic and acidic residues" evidence="1">
    <location>
        <begin position="1"/>
        <end position="16"/>
    </location>
</feature>
<accession>A0A6J4T8N3</accession>
<evidence type="ECO:0000256" key="1">
    <source>
        <dbReference type="SAM" id="MobiDB-lite"/>
    </source>
</evidence>
<organism evidence="2">
    <name type="scientific">uncultured Solirubrobacterales bacterium</name>
    <dbReference type="NCBI Taxonomy" id="768556"/>
    <lineage>
        <taxon>Bacteria</taxon>
        <taxon>Bacillati</taxon>
        <taxon>Actinomycetota</taxon>
        <taxon>Thermoleophilia</taxon>
        <taxon>Solirubrobacterales</taxon>
        <taxon>environmental samples</taxon>
    </lineage>
</organism>
<gene>
    <name evidence="2" type="ORF">AVDCRST_MAG17-2292</name>
</gene>
<sequence length="49" mass="5424">DDDRAQRPLARFDGRRVHGRVGGLRTGHAPRPSPVRPRGRHRPHALAAA</sequence>
<feature type="region of interest" description="Disordered" evidence="1">
    <location>
        <begin position="1"/>
        <end position="49"/>
    </location>
</feature>
<dbReference type="AlphaFoldDB" id="A0A6J4T8N3"/>